<dbReference type="InterPro" id="IPR028018">
    <property type="entry name" value="DUF4646"/>
</dbReference>
<evidence type="ECO:0000256" key="1">
    <source>
        <dbReference type="SAM" id="MobiDB-lite"/>
    </source>
</evidence>
<dbReference type="Proteomes" id="UP000663841">
    <property type="component" value="Unassembled WGS sequence"/>
</dbReference>
<evidence type="ECO:0000313" key="2">
    <source>
        <dbReference type="EMBL" id="CAE6396849.1"/>
    </source>
</evidence>
<name>A0A8H2WRL5_9AGAM</name>
<feature type="compositionally biased region" description="Low complexity" evidence="1">
    <location>
        <begin position="18"/>
        <end position="27"/>
    </location>
</feature>
<dbReference type="EMBL" id="CAJMWW010000010">
    <property type="protein sequence ID" value="CAE6396849.1"/>
    <property type="molecule type" value="Genomic_DNA"/>
</dbReference>
<sequence>MNSSTKASITGTFQTMGSSSRSNSTNSYPDYAPPAYEIAAGITIPDTGPEYGVLEVVGSEKPDTATTDHEVEPVISRGSIDPDPDCFDRTLALDVPPEPLLQSFIVQAKSGTKFLDDAFDTVGTSALEKYDVQSHDWVQMLEEIQSVAQLTKGQKFTSRVLPVTMWMGCTGFFVSRAIEKRMKKRNAASVIELLDIWNERFFKPRGIQIVLCRGDWQVSTTSASGNVQLPAPDRPNARSWQKEWRGKWKQYANGHADERSDGPPTCECRRVRCEERGANREQQRLSCLFGREGYRLVVVSI</sequence>
<feature type="compositionally biased region" description="Polar residues" evidence="1">
    <location>
        <begin position="1"/>
        <end position="17"/>
    </location>
</feature>
<organism evidence="2 3">
    <name type="scientific">Rhizoctonia solani</name>
    <dbReference type="NCBI Taxonomy" id="456999"/>
    <lineage>
        <taxon>Eukaryota</taxon>
        <taxon>Fungi</taxon>
        <taxon>Dikarya</taxon>
        <taxon>Basidiomycota</taxon>
        <taxon>Agaricomycotina</taxon>
        <taxon>Agaricomycetes</taxon>
        <taxon>Cantharellales</taxon>
        <taxon>Ceratobasidiaceae</taxon>
        <taxon>Rhizoctonia</taxon>
    </lineage>
</organism>
<feature type="region of interest" description="Disordered" evidence="1">
    <location>
        <begin position="1"/>
        <end position="28"/>
    </location>
</feature>
<proteinExistence type="predicted"/>
<dbReference type="AlphaFoldDB" id="A0A8H2WRL5"/>
<comment type="caution">
    <text evidence="2">The sequence shown here is derived from an EMBL/GenBank/DDBJ whole genome shotgun (WGS) entry which is preliminary data.</text>
</comment>
<accession>A0A8H2WRL5</accession>
<reference evidence="2" key="1">
    <citation type="submission" date="2021-01" db="EMBL/GenBank/DDBJ databases">
        <authorList>
            <person name="Kaushik A."/>
        </authorList>
    </citation>
    <scope>NUCLEOTIDE SEQUENCE</scope>
    <source>
        <strain evidence="2">AG3-T5</strain>
    </source>
</reference>
<dbReference type="Pfam" id="PF15496">
    <property type="entry name" value="DUF4646"/>
    <property type="match status" value="1"/>
</dbReference>
<evidence type="ECO:0000313" key="3">
    <source>
        <dbReference type="Proteomes" id="UP000663841"/>
    </source>
</evidence>
<protein>
    <submittedName>
        <fullName evidence="2">Uncharacterized protein</fullName>
    </submittedName>
</protein>
<gene>
    <name evidence="2" type="ORF">RDB_LOCUS3299</name>
</gene>